<evidence type="ECO:0000259" key="2">
    <source>
        <dbReference type="Pfam" id="PF01370"/>
    </source>
</evidence>
<dbReference type="InterPro" id="IPR010099">
    <property type="entry name" value="SDR39U1"/>
</dbReference>
<dbReference type="eggNOG" id="COG1090">
    <property type="taxonomic scope" value="Bacteria"/>
</dbReference>
<dbReference type="Gene3D" id="3.40.50.720">
    <property type="entry name" value="NAD(P)-binding Rossmann-like Domain"/>
    <property type="match status" value="1"/>
</dbReference>
<organism evidence="4 5">
    <name type="scientific">Candidatus Sodalis pierantonii str. SOPE</name>
    <dbReference type="NCBI Taxonomy" id="2342"/>
    <lineage>
        <taxon>Bacteria</taxon>
        <taxon>Pseudomonadati</taxon>
        <taxon>Pseudomonadota</taxon>
        <taxon>Gammaproteobacteria</taxon>
        <taxon>Enterobacterales</taxon>
        <taxon>Bruguierivoracaceae</taxon>
        <taxon>Sodalis</taxon>
    </lineage>
</organism>
<dbReference type="PANTHER" id="PTHR11092">
    <property type="entry name" value="SUGAR NUCLEOTIDE EPIMERASE RELATED"/>
    <property type="match status" value="1"/>
</dbReference>
<dbReference type="InterPro" id="IPR013549">
    <property type="entry name" value="DUF1731"/>
</dbReference>
<dbReference type="EMBL" id="CP006568">
    <property type="protein sequence ID" value="AHF74412.1"/>
    <property type="molecule type" value="Genomic_DNA"/>
</dbReference>
<name>W0HPJ3_9GAMM</name>
<dbReference type="Proteomes" id="UP000019025">
    <property type="component" value="Chromosome"/>
</dbReference>
<dbReference type="Pfam" id="PF08338">
    <property type="entry name" value="DUF1731"/>
    <property type="match status" value="1"/>
</dbReference>
<gene>
    <name evidence="4" type="primary">yfcH</name>
    <name evidence="4" type="ORF">SOPEG_2860</name>
</gene>
<dbReference type="AlphaFoldDB" id="W0HPJ3"/>
<dbReference type="PANTHER" id="PTHR11092:SF0">
    <property type="entry name" value="EPIMERASE FAMILY PROTEIN SDR39U1"/>
    <property type="match status" value="1"/>
</dbReference>
<comment type="similarity">
    <text evidence="1">Belongs to the NAD(P)-dependent epimerase/dehydratase family. SDR39U1 subfamily.</text>
</comment>
<dbReference type="RefSeq" id="WP_025246014.1">
    <property type="nucleotide sequence ID" value="NZ_CP006568.1"/>
</dbReference>
<dbReference type="SUPFAM" id="SSF51735">
    <property type="entry name" value="NAD(P)-binding Rossmann-fold domains"/>
    <property type="match status" value="1"/>
</dbReference>
<dbReference type="InterPro" id="IPR001509">
    <property type="entry name" value="Epimerase_deHydtase"/>
</dbReference>
<dbReference type="STRING" id="2342.SOPEG_2860"/>
<evidence type="ECO:0000313" key="4">
    <source>
        <dbReference type="EMBL" id="AHF74412.1"/>
    </source>
</evidence>
<evidence type="ECO:0000313" key="5">
    <source>
        <dbReference type="Proteomes" id="UP000019025"/>
    </source>
</evidence>
<proteinExistence type="inferred from homology"/>
<dbReference type="HOGENOM" id="CLU_047373_0_3_6"/>
<evidence type="ECO:0000256" key="1">
    <source>
        <dbReference type="ARBA" id="ARBA00009353"/>
    </source>
</evidence>
<accession>W0HPJ3</accession>
<dbReference type="NCBIfam" id="TIGR01777">
    <property type="entry name" value="yfcH"/>
    <property type="match status" value="1"/>
</dbReference>
<dbReference type="KEGG" id="pes:SOPEG_2860"/>
<feature type="domain" description="NAD-dependent epimerase/dehydratase" evidence="2">
    <location>
        <begin position="3"/>
        <end position="223"/>
    </location>
</feature>
<keyword evidence="5" id="KW-1185">Reference proteome</keyword>
<feature type="domain" description="DUF1731" evidence="3">
    <location>
        <begin position="250"/>
        <end position="296"/>
    </location>
</feature>
<dbReference type="Pfam" id="PF01370">
    <property type="entry name" value="Epimerase"/>
    <property type="match status" value="1"/>
</dbReference>
<dbReference type="PATRIC" id="fig|2342.5.peg.3074"/>
<protein>
    <submittedName>
        <fullName evidence="4">Putative sugar nucleotide epimerase</fullName>
    </submittedName>
</protein>
<sequence length="300" mass="32759">MKILVTGGTGLIGRHLVMRLQTLSHHVTVLTRDAQRAQQTLGPEIATMTTLAPLSHLNEFDAVINLAGEPIAERRWTDEQKNKLCQSRWDVTGQLSLLMRQSDNPPSVFISGSATGYYGDQNDALVDEDEPPIIDFAHTLCARWENLALRARNEKTRVCLSRTGVVLAADGGLLGRLLPLYKVGLSGPIGDGTQFMSWIHIDDIVNALLFMLTTDGLAGPFNVCSPYPVRNEHFSSVLAGVLHRPAFTRVPARAVQLFLGEGASLILGGQRAMPRRLTEAGFTFCFSELEAALTEIVNAV</sequence>
<evidence type="ECO:0000259" key="3">
    <source>
        <dbReference type="Pfam" id="PF08338"/>
    </source>
</evidence>
<dbReference type="InterPro" id="IPR036291">
    <property type="entry name" value="NAD(P)-bd_dom_sf"/>
</dbReference>
<reference evidence="4 5" key="1">
    <citation type="journal article" date="2014" name="Genome Biol. Evol.">
        <title>Genome degeneration and adaptation in a nascent stage of symbiosis.</title>
        <authorList>
            <person name="Oakeson K.F."/>
            <person name="Gil R."/>
            <person name="Clayton A.L."/>
            <person name="Dunn D.M."/>
            <person name="von Niederhausern A.C."/>
            <person name="Hamil C."/>
            <person name="Aoyagi A."/>
            <person name="Duval B."/>
            <person name="Baca A."/>
            <person name="Silva F.J."/>
            <person name="Vallier A."/>
            <person name="Jackson D.G."/>
            <person name="Latorre A."/>
            <person name="Weiss R.B."/>
            <person name="Heddi A."/>
            <person name="Moya A."/>
            <person name="Dale C."/>
        </authorList>
    </citation>
    <scope>NUCLEOTIDE SEQUENCE [LARGE SCALE GENOMIC DNA]</scope>
    <source>
        <strain evidence="5">none</strain>
    </source>
</reference>